<dbReference type="PROSITE" id="PS50951">
    <property type="entry name" value="SARAH"/>
    <property type="match status" value="1"/>
</dbReference>
<dbReference type="Proteomes" id="UP000076858">
    <property type="component" value="Unassembled WGS sequence"/>
</dbReference>
<dbReference type="GO" id="GO:0006915">
    <property type="term" value="P:apoptotic process"/>
    <property type="evidence" value="ECO:0007669"/>
    <property type="project" value="InterPro"/>
</dbReference>
<accession>A0A164QZN5</accession>
<dbReference type="FunFam" id="2.20.70.10:FF:000035">
    <property type="entry name" value="Salvador homolog 1 (Drosophila)"/>
    <property type="match status" value="1"/>
</dbReference>
<feature type="compositionally biased region" description="Low complexity" evidence="4">
    <location>
        <begin position="275"/>
        <end position="293"/>
    </location>
</feature>
<evidence type="ECO:0000313" key="7">
    <source>
        <dbReference type="EMBL" id="KZS08209.1"/>
    </source>
</evidence>
<dbReference type="GO" id="GO:0008285">
    <property type="term" value="P:negative regulation of cell population proliferation"/>
    <property type="evidence" value="ECO:0007669"/>
    <property type="project" value="TreeGrafter"/>
</dbReference>
<dbReference type="Gene3D" id="2.20.70.10">
    <property type="match status" value="2"/>
</dbReference>
<evidence type="ECO:0000259" key="6">
    <source>
        <dbReference type="PROSITE" id="PS50951"/>
    </source>
</evidence>
<protein>
    <recommendedName>
        <fullName evidence="9">Scaffold protein salvador shar-pei</fullName>
    </recommendedName>
</protein>
<comment type="caution">
    <text evidence="7">The sequence shown here is derived from an EMBL/GenBank/DDBJ whole genome shotgun (WGS) entry which is preliminary data.</text>
</comment>
<dbReference type="PANTHER" id="PTHR47522">
    <property type="entry name" value="SALVADOR FAMILY WW DOMAIN-CONTAINING PROTEIN 1"/>
    <property type="match status" value="1"/>
</dbReference>
<dbReference type="GO" id="GO:0043065">
    <property type="term" value="P:positive regulation of apoptotic process"/>
    <property type="evidence" value="ECO:0007669"/>
    <property type="project" value="TreeGrafter"/>
</dbReference>
<dbReference type="PROSITE" id="PS50020">
    <property type="entry name" value="WW_DOMAIN_2"/>
    <property type="match status" value="2"/>
</dbReference>
<dbReference type="GO" id="GO:0035329">
    <property type="term" value="P:hippo signaling"/>
    <property type="evidence" value="ECO:0007669"/>
    <property type="project" value="InterPro"/>
</dbReference>
<keyword evidence="8" id="KW-1185">Reference proteome</keyword>
<feature type="compositionally biased region" description="Basic and acidic residues" evidence="4">
    <location>
        <begin position="480"/>
        <end position="489"/>
    </location>
</feature>
<evidence type="ECO:0000313" key="8">
    <source>
        <dbReference type="Proteomes" id="UP000076858"/>
    </source>
</evidence>
<evidence type="ECO:0008006" key="9">
    <source>
        <dbReference type="Google" id="ProtNLM"/>
    </source>
</evidence>
<dbReference type="CDD" id="cd21433">
    <property type="entry name" value="SARAH_Sav"/>
    <property type="match status" value="1"/>
</dbReference>
<dbReference type="InterPro" id="IPR036020">
    <property type="entry name" value="WW_dom_sf"/>
</dbReference>
<dbReference type="PANTHER" id="PTHR47522:SF2">
    <property type="entry name" value="PROTEIN SALVADOR HOMOLOG 1"/>
    <property type="match status" value="1"/>
</dbReference>
<keyword evidence="3" id="KW-0175">Coiled coil</keyword>
<evidence type="ECO:0000256" key="1">
    <source>
        <dbReference type="ARBA" id="ARBA00022553"/>
    </source>
</evidence>
<sequence length="533" mass="59958">MLTKKKDPKTWNSNGTTTGKYLKKEAPSDVPIINVWTSTRTVDALKSKSQAAKKLSGSTQSLEVVSNIKHGGKQQIQAGYEGRYIPASEVKAEQQQQQQQQQSHLSVSCDEAYADYAEVSESDSLSLARGLGLEGHVLTKPGSEPFPPVANSPLCHQNPQANPLKLVLVDPDSQLSSMQAAEQQQQQHIYPLYLSASAREQQQQLLVLQQQLAQLRLSVQQHQQQQQLHQQHSPTYANIPLLLSSSVSASQSSLASNSSSQQQQENPVYQNLSKSTNAGATGAAAAPPTSTNTSQDSGSEEFPLPPGWSIDYTLRGRKYYIDHNTQTTHWSHPLEKEGLPTGWERVESSEFGIYYVNHTTRHAQYEHPCAPRYITSGSSSLADAQMRPSRPMPPAPRHTEFHAPPQVLVPANPYLYEEIPYWLQFYSRAAPEHDHKLRWELFRLPELDCYDNVLKRLYKQELETIVMNYEAYRSAMARELERRRAEGHSRHFPGHQRQQQPQQAGMLHQVPQQQPSRSHLKEKALAGDLETKV</sequence>
<reference evidence="7 8" key="1">
    <citation type="submission" date="2016-03" db="EMBL/GenBank/DDBJ databases">
        <title>EvidentialGene: Evidence-directed Construction of Genes on Genomes.</title>
        <authorList>
            <person name="Gilbert D.G."/>
            <person name="Choi J.-H."/>
            <person name="Mockaitis K."/>
            <person name="Colbourne J."/>
            <person name="Pfrender M."/>
        </authorList>
    </citation>
    <scope>NUCLEOTIDE SEQUENCE [LARGE SCALE GENOMIC DNA]</scope>
    <source>
        <strain evidence="7 8">Xinb3</strain>
        <tissue evidence="7">Complete organism</tissue>
    </source>
</reference>
<dbReference type="Pfam" id="PF00397">
    <property type="entry name" value="WW"/>
    <property type="match status" value="2"/>
</dbReference>
<evidence type="ECO:0000256" key="2">
    <source>
        <dbReference type="ARBA" id="ARBA00022737"/>
    </source>
</evidence>
<feature type="domain" description="SARAH" evidence="6">
    <location>
        <begin position="436"/>
        <end position="483"/>
    </location>
</feature>
<gene>
    <name evidence="7" type="ORF">APZ42_027875</name>
</gene>
<feature type="region of interest" description="Disordered" evidence="4">
    <location>
        <begin position="1"/>
        <end position="22"/>
    </location>
</feature>
<dbReference type="InterPro" id="IPR011524">
    <property type="entry name" value="SARAH_dom"/>
</dbReference>
<proteinExistence type="predicted"/>
<feature type="compositionally biased region" description="Basic and acidic residues" evidence="4">
    <location>
        <begin position="519"/>
        <end position="533"/>
    </location>
</feature>
<evidence type="ECO:0000256" key="4">
    <source>
        <dbReference type="SAM" id="MobiDB-lite"/>
    </source>
</evidence>
<keyword evidence="2" id="KW-0677">Repeat</keyword>
<dbReference type="InterPro" id="IPR030030">
    <property type="entry name" value="Sav"/>
</dbReference>
<feature type="domain" description="WW" evidence="5">
    <location>
        <begin position="337"/>
        <end position="370"/>
    </location>
</feature>
<dbReference type="SUPFAM" id="SSF51045">
    <property type="entry name" value="WW domain"/>
    <property type="match status" value="2"/>
</dbReference>
<dbReference type="GO" id="GO:0005829">
    <property type="term" value="C:cytosol"/>
    <property type="evidence" value="ECO:0007669"/>
    <property type="project" value="TreeGrafter"/>
</dbReference>
<dbReference type="CDD" id="cd00201">
    <property type="entry name" value="WW"/>
    <property type="match status" value="2"/>
</dbReference>
<feature type="region of interest" description="Disordered" evidence="4">
    <location>
        <begin position="480"/>
        <end position="533"/>
    </location>
</feature>
<evidence type="ECO:0000256" key="3">
    <source>
        <dbReference type="SAM" id="Coils"/>
    </source>
</evidence>
<keyword evidence="1" id="KW-0597">Phosphoprotein</keyword>
<name>A0A164QZN5_9CRUS</name>
<dbReference type="InterPro" id="IPR001202">
    <property type="entry name" value="WW_dom"/>
</dbReference>
<dbReference type="GO" id="GO:0060090">
    <property type="term" value="F:molecular adaptor activity"/>
    <property type="evidence" value="ECO:0007669"/>
    <property type="project" value="InterPro"/>
</dbReference>
<dbReference type="EMBL" id="LRGB01002285">
    <property type="protein sequence ID" value="KZS08209.1"/>
    <property type="molecule type" value="Genomic_DNA"/>
</dbReference>
<dbReference type="OrthoDB" id="5339429at2759"/>
<dbReference type="AlphaFoldDB" id="A0A164QZN5"/>
<organism evidence="7 8">
    <name type="scientific">Daphnia magna</name>
    <dbReference type="NCBI Taxonomy" id="35525"/>
    <lineage>
        <taxon>Eukaryota</taxon>
        <taxon>Metazoa</taxon>
        <taxon>Ecdysozoa</taxon>
        <taxon>Arthropoda</taxon>
        <taxon>Crustacea</taxon>
        <taxon>Branchiopoda</taxon>
        <taxon>Diplostraca</taxon>
        <taxon>Cladocera</taxon>
        <taxon>Anomopoda</taxon>
        <taxon>Daphniidae</taxon>
        <taxon>Daphnia</taxon>
    </lineage>
</organism>
<feature type="compositionally biased region" description="Polar residues" evidence="4">
    <location>
        <begin position="10"/>
        <end position="19"/>
    </location>
</feature>
<dbReference type="STRING" id="35525.A0A164QZN5"/>
<feature type="domain" description="WW" evidence="5">
    <location>
        <begin position="302"/>
        <end position="335"/>
    </location>
</feature>
<evidence type="ECO:0000259" key="5">
    <source>
        <dbReference type="PROSITE" id="PS50020"/>
    </source>
</evidence>
<feature type="region of interest" description="Disordered" evidence="4">
    <location>
        <begin position="273"/>
        <end position="307"/>
    </location>
</feature>
<dbReference type="SMART" id="SM00456">
    <property type="entry name" value="WW"/>
    <property type="match status" value="2"/>
</dbReference>
<feature type="coiled-coil region" evidence="3">
    <location>
        <begin position="198"/>
        <end position="225"/>
    </location>
</feature>